<organism evidence="3 4">
    <name type="scientific">Morchella conica CCBAS932</name>
    <dbReference type="NCBI Taxonomy" id="1392247"/>
    <lineage>
        <taxon>Eukaryota</taxon>
        <taxon>Fungi</taxon>
        <taxon>Dikarya</taxon>
        <taxon>Ascomycota</taxon>
        <taxon>Pezizomycotina</taxon>
        <taxon>Pezizomycetes</taxon>
        <taxon>Pezizales</taxon>
        <taxon>Morchellaceae</taxon>
        <taxon>Morchella</taxon>
    </lineage>
</organism>
<name>A0A3N4KTH4_9PEZI</name>
<proteinExistence type="predicted"/>
<dbReference type="Proteomes" id="UP000277580">
    <property type="component" value="Unassembled WGS sequence"/>
</dbReference>
<dbReference type="PROSITE" id="PS51379">
    <property type="entry name" value="4FE4S_FER_2"/>
    <property type="match status" value="1"/>
</dbReference>
<feature type="domain" description="4Fe-4S ferredoxin-type" evidence="2">
    <location>
        <begin position="108"/>
        <end position="136"/>
    </location>
</feature>
<gene>
    <name evidence="3" type="ORF">P167DRAFT_327885</name>
</gene>
<reference evidence="3 4" key="1">
    <citation type="journal article" date="2018" name="Nat. Ecol. Evol.">
        <title>Pezizomycetes genomes reveal the molecular basis of ectomycorrhizal truffle lifestyle.</title>
        <authorList>
            <person name="Murat C."/>
            <person name="Payen T."/>
            <person name="Noel B."/>
            <person name="Kuo A."/>
            <person name="Morin E."/>
            <person name="Chen J."/>
            <person name="Kohler A."/>
            <person name="Krizsan K."/>
            <person name="Balestrini R."/>
            <person name="Da Silva C."/>
            <person name="Montanini B."/>
            <person name="Hainaut M."/>
            <person name="Levati E."/>
            <person name="Barry K.W."/>
            <person name="Belfiori B."/>
            <person name="Cichocki N."/>
            <person name="Clum A."/>
            <person name="Dockter R.B."/>
            <person name="Fauchery L."/>
            <person name="Guy J."/>
            <person name="Iotti M."/>
            <person name="Le Tacon F."/>
            <person name="Lindquist E.A."/>
            <person name="Lipzen A."/>
            <person name="Malagnac F."/>
            <person name="Mello A."/>
            <person name="Molinier V."/>
            <person name="Miyauchi S."/>
            <person name="Poulain J."/>
            <person name="Riccioni C."/>
            <person name="Rubini A."/>
            <person name="Sitrit Y."/>
            <person name="Splivallo R."/>
            <person name="Traeger S."/>
            <person name="Wang M."/>
            <person name="Zifcakova L."/>
            <person name="Wipf D."/>
            <person name="Zambonelli A."/>
            <person name="Paolocci F."/>
            <person name="Nowrousian M."/>
            <person name="Ottonello S."/>
            <person name="Baldrian P."/>
            <person name="Spatafora J.W."/>
            <person name="Henrissat B."/>
            <person name="Nagy L.G."/>
            <person name="Aury J.M."/>
            <person name="Wincker P."/>
            <person name="Grigoriev I.V."/>
            <person name="Bonfante P."/>
            <person name="Martin F.M."/>
        </authorList>
    </citation>
    <scope>NUCLEOTIDE SEQUENCE [LARGE SCALE GENOMIC DNA]</scope>
    <source>
        <strain evidence="3 4">CCBAS932</strain>
    </source>
</reference>
<sequence>METKSCLFILFLPESSSPASAVYPSIGEVGAAQPPTDKTIPTLVLEMRFERLNELIEWSPLGIPCPHDSTAMFSRLLIYRVMLDSVLCVTARYVYVRITQGPSETPEVRPRVCPGFGCVHCGQLCVDMECISGIIT</sequence>
<keyword evidence="4" id="KW-1185">Reference proteome</keyword>
<feature type="signal peptide" evidence="1">
    <location>
        <begin position="1"/>
        <end position="21"/>
    </location>
</feature>
<dbReference type="AlphaFoldDB" id="A0A3N4KTH4"/>
<evidence type="ECO:0000256" key="1">
    <source>
        <dbReference type="SAM" id="SignalP"/>
    </source>
</evidence>
<feature type="chain" id="PRO_5018202849" description="4Fe-4S ferredoxin-type domain-containing protein" evidence="1">
    <location>
        <begin position="22"/>
        <end position="136"/>
    </location>
</feature>
<dbReference type="EMBL" id="ML119156">
    <property type="protein sequence ID" value="RPB09065.1"/>
    <property type="molecule type" value="Genomic_DNA"/>
</dbReference>
<dbReference type="InterPro" id="IPR017896">
    <property type="entry name" value="4Fe4S_Fe-S-bd"/>
</dbReference>
<keyword evidence="1" id="KW-0732">Signal</keyword>
<evidence type="ECO:0000259" key="2">
    <source>
        <dbReference type="PROSITE" id="PS51379"/>
    </source>
</evidence>
<protein>
    <recommendedName>
        <fullName evidence="2">4Fe-4S ferredoxin-type domain-containing protein</fullName>
    </recommendedName>
</protein>
<accession>A0A3N4KTH4</accession>
<evidence type="ECO:0000313" key="3">
    <source>
        <dbReference type="EMBL" id="RPB09065.1"/>
    </source>
</evidence>
<dbReference type="InParanoid" id="A0A3N4KTH4"/>
<evidence type="ECO:0000313" key="4">
    <source>
        <dbReference type="Proteomes" id="UP000277580"/>
    </source>
</evidence>